<dbReference type="GO" id="GO:0004521">
    <property type="term" value="F:RNA endonuclease activity"/>
    <property type="evidence" value="ECO:0007669"/>
    <property type="project" value="InterPro"/>
</dbReference>
<dbReference type="SUPFAM" id="SSF46785">
    <property type="entry name" value="Winged helix' DNA-binding domain"/>
    <property type="match status" value="1"/>
</dbReference>
<evidence type="ECO:0000256" key="2">
    <source>
        <dbReference type="ARBA" id="ARBA00022723"/>
    </source>
</evidence>
<dbReference type="EMBL" id="MFHJ01000015">
    <property type="protein sequence ID" value="OGF74148.1"/>
    <property type="molecule type" value="Genomic_DNA"/>
</dbReference>
<evidence type="ECO:0000256" key="5">
    <source>
        <dbReference type="ARBA" id="ARBA00022842"/>
    </source>
</evidence>
<keyword evidence="3 8" id="KW-0255">Endonuclease</keyword>
<comment type="caution">
    <text evidence="8">The sequence shown here is derived from an EMBL/GenBank/DDBJ whole genome shotgun (WGS) entry which is preliminary data.</text>
</comment>
<evidence type="ECO:0000256" key="1">
    <source>
        <dbReference type="ARBA" id="ARBA00022722"/>
    </source>
</evidence>
<name>A0A1F5WEM4_9BACT</name>
<reference evidence="8 9" key="1">
    <citation type="journal article" date="2016" name="Nat. Commun.">
        <title>Thousands of microbial genomes shed light on interconnected biogeochemical processes in an aquifer system.</title>
        <authorList>
            <person name="Anantharaman K."/>
            <person name="Brown C.T."/>
            <person name="Hug L.A."/>
            <person name="Sharon I."/>
            <person name="Castelle C.J."/>
            <person name="Probst A.J."/>
            <person name="Thomas B.C."/>
            <person name="Singh A."/>
            <person name="Wilkins M.J."/>
            <person name="Karaoz U."/>
            <person name="Brodie E.L."/>
            <person name="Williams K.H."/>
            <person name="Hubbard S.S."/>
            <person name="Banfield J.F."/>
        </authorList>
    </citation>
    <scope>NUCLEOTIDE SEQUENCE [LARGE SCALE GENOMIC DNA]</scope>
</reference>
<dbReference type="SUPFAM" id="SSF143430">
    <property type="entry name" value="TTP0101/SSO1404-like"/>
    <property type="match status" value="1"/>
</dbReference>
<organism evidence="8 9">
    <name type="scientific">Candidatus Giovannonibacteria bacterium RIFCSPHIGHO2_02_43_16</name>
    <dbReference type="NCBI Taxonomy" id="1798331"/>
    <lineage>
        <taxon>Bacteria</taxon>
        <taxon>Candidatus Giovannoniibacteriota</taxon>
    </lineage>
</organism>
<dbReference type="Proteomes" id="UP000178276">
    <property type="component" value="Unassembled WGS sequence"/>
</dbReference>
<gene>
    <name evidence="8" type="ORF">A2W57_01850</name>
</gene>
<keyword evidence="6" id="KW-0051">Antiviral defense</keyword>
<evidence type="ECO:0000256" key="6">
    <source>
        <dbReference type="ARBA" id="ARBA00023118"/>
    </source>
</evidence>
<dbReference type="GO" id="GO:0043571">
    <property type="term" value="P:maintenance of CRISPR repeat elements"/>
    <property type="evidence" value="ECO:0007669"/>
    <property type="project" value="InterPro"/>
</dbReference>
<feature type="domain" description="Transcriptional repressor PaaX-like central Cas2-like" evidence="7">
    <location>
        <begin position="101"/>
        <end position="176"/>
    </location>
</feature>
<sequence>MRKIDSWGPVAQKILLLLLGGVALGLARSPRQYFYIIKNIKKDWRTIEKRKLYYSLNKLRKEKYIEIKNSRDGSAMAVLTEKGRNKALAYSIDEMMIPPMARWDKKWRIILFDIPEKHKKARNALAAVLKRMGWYQFQKSVFVHPFECENEINFVVRFFNIEPYVSLIKTEDIDRETELRAHFKSLMLN</sequence>
<accession>A0A1F5WEM4</accession>
<keyword evidence="1" id="KW-0540">Nuclease</keyword>
<dbReference type="NCBIfam" id="TIGR01573">
    <property type="entry name" value="cas2"/>
    <property type="match status" value="1"/>
</dbReference>
<evidence type="ECO:0000313" key="9">
    <source>
        <dbReference type="Proteomes" id="UP000178276"/>
    </source>
</evidence>
<keyword evidence="5" id="KW-0460">Magnesium</keyword>
<dbReference type="AlphaFoldDB" id="A0A1F5WEM4"/>
<dbReference type="InterPro" id="IPR048846">
    <property type="entry name" value="PaaX-like_central"/>
</dbReference>
<dbReference type="InterPro" id="IPR036390">
    <property type="entry name" value="WH_DNA-bd_sf"/>
</dbReference>
<evidence type="ECO:0000256" key="4">
    <source>
        <dbReference type="ARBA" id="ARBA00022801"/>
    </source>
</evidence>
<protein>
    <submittedName>
        <fullName evidence="8">CRISPR-associated endonuclease Cas2</fullName>
    </submittedName>
</protein>
<keyword evidence="2" id="KW-0479">Metal-binding</keyword>
<dbReference type="STRING" id="1798331.A2W57_01850"/>
<evidence type="ECO:0000256" key="3">
    <source>
        <dbReference type="ARBA" id="ARBA00022759"/>
    </source>
</evidence>
<proteinExistence type="predicted"/>
<evidence type="ECO:0000259" key="7">
    <source>
        <dbReference type="Pfam" id="PF20803"/>
    </source>
</evidence>
<dbReference type="Gene3D" id="3.30.70.2650">
    <property type="match status" value="1"/>
</dbReference>
<keyword evidence="4" id="KW-0378">Hydrolase</keyword>
<dbReference type="Pfam" id="PF20803">
    <property type="entry name" value="PaaX_M"/>
    <property type="match status" value="1"/>
</dbReference>
<dbReference type="InterPro" id="IPR021127">
    <property type="entry name" value="CRISPR_associated_Cas2"/>
</dbReference>
<evidence type="ECO:0000313" key="8">
    <source>
        <dbReference type="EMBL" id="OGF74148.1"/>
    </source>
</evidence>